<feature type="coiled-coil region" evidence="2">
    <location>
        <begin position="82"/>
        <end position="137"/>
    </location>
</feature>
<feature type="domain" description="Tape measure protein N-terminal" evidence="4">
    <location>
        <begin position="273"/>
        <end position="463"/>
    </location>
</feature>
<evidence type="ECO:0000313" key="5">
    <source>
        <dbReference type="EMBL" id="QEG09337.1"/>
    </source>
</evidence>
<evidence type="ECO:0000259" key="4">
    <source>
        <dbReference type="Pfam" id="PF20155"/>
    </source>
</evidence>
<evidence type="ECO:0000256" key="1">
    <source>
        <dbReference type="ARBA" id="ARBA00022465"/>
    </source>
</evidence>
<proteinExistence type="predicted"/>
<dbReference type="PANTHER" id="PTHR34894">
    <property type="entry name" value="SAM-DEPENDENT METHYLTRANSFERASE RSMI, CONSERVED SITE"/>
    <property type="match status" value="1"/>
</dbReference>
<keyword evidence="3" id="KW-0472">Membrane</keyword>
<keyword evidence="1" id="KW-1245">Viral tail assembly</keyword>
<evidence type="ECO:0000256" key="3">
    <source>
        <dbReference type="SAM" id="Phobius"/>
    </source>
</evidence>
<dbReference type="Proteomes" id="UP000323235">
    <property type="component" value="Segment"/>
</dbReference>
<dbReference type="GO" id="GO:0098003">
    <property type="term" value="P:viral tail assembly"/>
    <property type="evidence" value="ECO:0007669"/>
    <property type="project" value="UniProtKB-KW"/>
</dbReference>
<keyword evidence="3" id="KW-0812">Transmembrane</keyword>
<gene>
    <name evidence="5" type="ORF">Samson_021</name>
</gene>
<keyword evidence="2" id="KW-0175">Coiled coil</keyword>
<keyword evidence="6" id="KW-1185">Reference proteome</keyword>
<dbReference type="Pfam" id="PF20155">
    <property type="entry name" value="TMP_3"/>
    <property type="match status" value="1"/>
</dbReference>
<sequence length="1275" mass="134669">MAENIEIKVQDKVDSSISTKLKGIASDARTADSAVKALQSSLKSISASSGLSRLQSELARTAILQQKLATETQKTQVAMANVEAALQRAIAAEAKANAAINQLSAAQSKAATEAQRLATAQQQTAAAAAQAQAAQANLTAAQTNSATASQRLATAQQQTTAATANAAAAQTRAATAQVQGQTAAQNLAAATTRASTAQTQGANAAQRLATEQQRTAVQTANAAAANDRAALAALRLAQAQQRAGQASQTAGQQIAGYVKAAAGIAGVTLSAGAILASADAYTTLQNKLQNVTESQSQVVTLTKELFDLANRTRAGVEETATAFTRFDRALKFMGKSQEDSLRLTETINKALIVSGATAQEASSALLQLSQGFNAGKLQGDEFRAVSENMPMVLDAVAKALNVPINRVKQLSTEGKITSEVLFNAFQLIQKSVDDTFAKTTPTIGQSLTVLKNSAIEFFGELNKATGVTAALSKAILWLADNMKTVAVVVTALGTAMLLAFGPQIVAAIVSATTAVKAFTIALASNPIGLIAVALATVIAYLTLFRDEINLGIDDVTTLGDFFRATFEGIGQVIGDVTLIVGQLWADMTEGASGALGEISSFVGDAVSGWTEDYTSFFQTERTGWAAALENTAKVLDAIAGFITGLATFAGRAMAEVVITVQNGIANGYNYIVGWIERVTNLAIESANKLRAMVGKSAYELVNFERMGQAGQTEFESWGKLWAESLEDGFKSQGGAMQGVVEGLFNRAQQIGANRRAAESAQLRGAGANQLSAATDDKAAKAAERRALALEKINTQLDNELNRMFTLQPQREAQAKMDQIEESLIQRKIKLTEDERASIMAKIQAVQQAQIVQQKFDAIYNEAVGPQRDYTATLEASKKLLDLGAISQEQYSRAVTKATEEFKNAQDPMRAYNRDLDQQLQLLQLLPKQREIEQQVMQVQNDLLTKGITLNAEELTQLRERLTLLQQANALAQQEAALMDASVTKRQQYIDQLKAINALKNNPQSGFTQGDAANAVMNANSDLDFTNTDTYFEGQAQKYEDMYSRIDQLRQQDLISEQTAATLRQRIWLDQQNQTLNAASGFFGQMAQLQKSENSKMAAVGKAAAIAQAMINTYQAATGAYSSLASIPYVGPALGAAAAAAAIAAGLANVQQIRSQNTGFMSGGYTGDIPTNAVAGAVHGQEFVMNAASTNRIGVDNLQALQSGAASVQRNGDNVGTGQAAPAAAPEVTVNTPVTAVVVQSKEAALAAMKSSEGKAFVIETIEENGGTVARIVGVK</sequence>
<feature type="transmembrane region" description="Helical" evidence="3">
    <location>
        <begin position="521"/>
        <end position="543"/>
    </location>
</feature>
<name>A0A5B9N561_9CAUD</name>
<keyword evidence="1" id="KW-1188">Viral release from host cell</keyword>
<reference evidence="6" key="1">
    <citation type="submission" date="2019-06" db="EMBL/GenBank/DDBJ databases">
        <title>Complete Genome Sequence of Xanthomonas spp. Siphophage Samson.</title>
        <authorList>
            <person name="Clark S."/>
            <person name="Le T."/>
            <person name="Moreland R."/>
            <person name="Gonzalez C.F."/>
            <person name="Liu M."/>
            <person name="Ramsey J."/>
        </authorList>
    </citation>
    <scope>NUCLEOTIDE SEQUENCE [LARGE SCALE GENOMIC DNA]</scope>
</reference>
<keyword evidence="3" id="KW-1133">Transmembrane helix</keyword>
<evidence type="ECO:0000313" key="6">
    <source>
        <dbReference type="Proteomes" id="UP000323235"/>
    </source>
</evidence>
<evidence type="ECO:0000256" key="2">
    <source>
        <dbReference type="SAM" id="Coils"/>
    </source>
</evidence>
<protein>
    <submittedName>
        <fullName evidence="5">Tape measure protein</fullName>
    </submittedName>
</protein>
<dbReference type="InterPro" id="IPR013491">
    <property type="entry name" value="Tape_meas_N"/>
</dbReference>
<organism evidence="5 6">
    <name type="scientific">Xanthomonas phage Samson</name>
    <dbReference type="NCBI Taxonomy" id="2596676"/>
    <lineage>
        <taxon>Viruses</taxon>
        <taxon>Duplodnaviria</taxon>
        <taxon>Heunggongvirae</taxon>
        <taxon>Uroviricota</taxon>
        <taxon>Caudoviricetes</taxon>
        <taxon>Jondennisvirinae</taxon>
        <taxon>Septimatrevirus</taxon>
        <taxon>Septimatrevirus samson</taxon>
    </lineage>
</organism>
<dbReference type="EMBL" id="MN062187">
    <property type="protein sequence ID" value="QEG09337.1"/>
    <property type="molecule type" value="Genomic_DNA"/>
</dbReference>
<feature type="transmembrane region" description="Helical" evidence="3">
    <location>
        <begin position="485"/>
        <end position="509"/>
    </location>
</feature>
<dbReference type="NCBIfam" id="TIGR02675">
    <property type="entry name" value="tape_meas_nterm"/>
    <property type="match status" value="1"/>
</dbReference>
<dbReference type="PANTHER" id="PTHR34894:SF5">
    <property type="entry name" value="EF-HAND DOMAIN-CONTAINING PROTEIN"/>
    <property type="match status" value="1"/>
</dbReference>
<accession>A0A5B9N561</accession>